<proteinExistence type="predicted"/>
<reference evidence="1" key="1">
    <citation type="submission" date="2023-04" db="EMBL/GenBank/DDBJ databases">
        <title>A chromosome-level genome assembly of the parasitoid wasp Eretmocerus hayati.</title>
        <authorList>
            <person name="Zhong Y."/>
            <person name="Liu S."/>
            <person name="Liu Y."/>
        </authorList>
    </citation>
    <scope>NUCLEOTIDE SEQUENCE</scope>
    <source>
        <strain evidence="1">ZJU_SS_LIU_2023</strain>
    </source>
</reference>
<evidence type="ECO:0000313" key="1">
    <source>
        <dbReference type="EMBL" id="KAJ8666371.1"/>
    </source>
</evidence>
<dbReference type="EMBL" id="CM056744">
    <property type="protein sequence ID" value="KAJ8666371.1"/>
    <property type="molecule type" value="Genomic_DNA"/>
</dbReference>
<accession>A0ACC2N6Q1</accession>
<evidence type="ECO:0000313" key="2">
    <source>
        <dbReference type="Proteomes" id="UP001239111"/>
    </source>
</evidence>
<name>A0ACC2N6Q1_9HYME</name>
<keyword evidence="2" id="KW-1185">Reference proteome</keyword>
<sequence>MPVKTKLPQEEEHRRRKKYQPASERRLEDRTFQCKTTSKSGTRYYNCKTLFCPARAQSEPLIDGTYSELILTHDHALCCQPDDDESIQMHEWCKKQAQSEYRRLDKTWDEAVEKFPKAAARTTKEAMRSNLKRWRLERFPPHPKTFKEFCEQVREERYTSILKSMHAKLEAHVIVDDDGEEYIIYYDRDFVQGVMRNTKYFFLDGTFQCRPGRMKGIALIFNVMGVKLGRAAVMFEVLMSRRTQKAYEAVFKHIKGVCEFSELKDTMCDFEQPMRAAFSVYWPEVSVVGCNVHFDRAIYQKLKELKVDMNKEDVKKYINWILALAFLPSDLIQETYDDIKEGMPFPIRCILEKFLKYFERFWLGIVKPDGFSIFGLFQRSNNISEQLNNKYLQYMGRGPTSCEFSLCPENATQTDTRVYLRPPSDAIKVPAKYPSSGRSTYTTASMPVAQSDMNLSRDLLQGQMEYGGIGPPFLTQQFPSPSFLDQDTSRGHNAPYPETGHWNPPVLPRFYP</sequence>
<protein>
    <submittedName>
        <fullName evidence="1">Uncharacterized protein</fullName>
    </submittedName>
</protein>
<comment type="caution">
    <text evidence="1">The sequence shown here is derived from an EMBL/GenBank/DDBJ whole genome shotgun (WGS) entry which is preliminary data.</text>
</comment>
<dbReference type="Proteomes" id="UP001239111">
    <property type="component" value="Chromosome 4"/>
</dbReference>
<organism evidence="1 2">
    <name type="scientific">Eretmocerus hayati</name>
    <dbReference type="NCBI Taxonomy" id="131215"/>
    <lineage>
        <taxon>Eukaryota</taxon>
        <taxon>Metazoa</taxon>
        <taxon>Ecdysozoa</taxon>
        <taxon>Arthropoda</taxon>
        <taxon>Hexapoda</taxon>
        <taxon>Insecta</taxon>
        <taxon>Pterygota</taxon>
        <taxon>Neoptera</taxon>
        <taxon>Endopterygota</taxon>
        <taxon>Hymenoptera</taxon>
        <taxon>Apocrita</taxon>
        <taxon>Proctotrupomorpha</taxon>
        <taxon>Chalcidoidea</taxon>
        <taxon>Aphelinidae</taxon>
        <taxon>Aphelininae</taxon>
        <taxon>Eretmocerus</taxon>
    </lineage>
</organism>
<gene>
    <name evidence="1" type="ORF">QAD02_008033</name>
</gene>